<name>A0A194RBE4_PAPMA</name>
<sequence length="195" mass="22457">MSVSNERVNSLIFDYLTTSRTDFQVYDLKSTPKTAFTENKHTKTVNVDKKKEVTIKYTQTLNEWKSVPFDLLIGPKPILQTNPHRIQPPFEKAPDLRADEVRKTRPRLIISPAVVVDDVDDKITRNILMESTYTSETRKAFRLTQDRPEVKAPLGGKYAPSRVVSPQSLGQLYVSADFERDWPTELAWCERDITK</sequence>
<dbReference type="EMBL" id="KQ460644">
    <property type="protein sequence ID" value="KPJ13221.1"/>
    <property type="molecule type" value="Genomic_DNA"/>
</dbReference>
<reference evidence="1 2" key="1">
    <citation type="journal article" date="2015" name="Nat. Commun.">
        <title>Outbred genome sequencing and CRISPR/Cas9 gene editing in butterflies.</title>
        <authorList>
            <person name="Li X."/>
            <person name="Fan D."/>
            <person name="Zhang W."/>
            <person name="Liu G."/>
            <person name="Zhang L."/>
            <person name="Zhao L."/>
            <person name="Fang X."/>
            <person name="Chen L."/>
            <person name="Dong Y."/>
            <person name="Chen Y."/>
            <person name="Ding Y."/>
            <person name="Zhao R."/>
            <person name="Feng M."/>
            <person name="Zhu Y."/>
            <person name="Feng Y."/>
            <person name="Jiang X."/>
            <person name="Zhu D."/>
            <person name="Xiang H."/>
            <person name="Feng X."/>
            <person name="Li S."/>
            <person name="Wang J."/>
            <person name="Zhang G."/>
            <person name="Kronforst M.R."/>
            <person name="Wang W."/>
        </authorList>
    </citation>
    <scope>NUCLEOTIDE SEQUENCE [LARGE SCALE GENOMIC DNA]</scope>
    <source>
        <strain evidence="1">Ya'a_city_454_Pm</strain>
        <tissue evidence="1">Whole body</tissue>
    </source>
</reference>
<dbReference type="InParanoid" id="A0A194RBE4"/>
<dbReference type="Proteomes" id="UP000053240">
    <property type="component" value="Unassembled WGS sequence"/>
</dbReference>
<dbReference type="KEGG" id="pmac:106712730"/>
<evidence type="ECO:0000313" key="2">
    <source>
        <dbReference type="Proteomes" id="UP000053240"/>
    </source>
</evidence>
<evidence type="ECO:0000313" key="1">
    <source>
        <dbReference type="EMBL" id="KPJ13221.1"/>
    </source>
</evidence>
<dbReference type="AlphaFoldDB" id="A0A194RBE4"/>
<gene>
    <name evidence="1" type="ORF">RR48_06719</name>
</gene>
<keyword evidence="2" id="KW-1185">Reference proteome</keyword>
<accession>A0A194RBE4</accession>
<protein>
    <submittedName>
        <fullName evidence="1">Uncharacterized protein</fullName>
    </submittedName>
</protein>
<proteinExistence type="predicted"/>
<organism evidence="1 2">
    <name type="scientific">Papilio machaon</name>
    <name type="common">Old World swallowtail butterfly</name>
    <dbReference type="NCBI Taxonomy" id="76193"/>
    <lineage>
        <taxon>Eukaryota</taxon>
        <taxon>Metazoa</taxon>
        <taxon>Ecdysozoa</taxon>
        <taxon>Arthropoda</taxon>
        <taxon>Hexapoda</taxon>
        <taxon>Insecta</taxon>
        <taxon>Pterygota</taxon>
        <taxon>Neoptera</taxon>
        <taxon>Endopterygota</taxon>
        <taxon>Lepidoptera</taxon>
        <taxon>Glossata</taxon>
        <taxon>Ditrysia</taxon>
        <taxon>Papilionoidea</taxon>
        <taxon>Papilionidae</taxon>
        <taxon>Papilioninae</taxon>
        <taxon>Papilio</taxon>
    </lineage>
</organism>